<sequence length="166" mass="17094">MADDASSSTSRRRVTLLIGIVVLAAAGIAATVWFNQGRHHSAGPQDDCGIVEQLGPKWTKMQESITTLQNGPGETKDLLAIADAESTMADDIRAAQGSVTGADLKTQLGGWADGTALTAKGQRAAANGVPTGADNDSMRAATLTFNATSALKKACPNLQLSPTSRS</sequence>
<keyword evidence="1" id="KW-1133">Transmembrane helix</keyword>
<dbReference type="RefSeq" id="WP_285186107.1">
    <property type="nucleotide sequence ID" value="NZ_CP126981.1"/>
</dbReference>
<organism evidence="2 3">
    <name type="scientific">Candidatus Mycobacterium wuenschmannii</name>
    <dbReference type="NCBI Taxonomy" id="3027808"/>
    <lineage>
        <taxon>Bacteria</taxon>
        <taxon>Bacillati</taxon>
        <taxon>Actinomycetota</taxon>
        <taxon>Actinomycetes</taxon>
        <taxon>Mycobacteriales</taxon>
        <taxon>Mycobacteriaceae</taxon>
        <taxon>Mycobacterium</taxon>
    </lineage>
</organism>
<feature type="transmembrane region" description="Helical" evidence="1">
    <location>
        <begin position="14"/>
        <end position="34"/>
    </location>
</feature>
<evidence type="ECO:0008006" key="4">
    <source>
        <dbReference type="Google" id="ProtNLM"/>
    </source>
</evidence>
<dbReference type="EMBL" id="CP126981">
    <property type="protein sequence ID" value="WIM86659.1"/>
    <property type="molecule type" value="Genomic_DNA"/>
</dbReference>
<keyword evidence="1" id="KW-0472">Membrane</keyword>
<keyword evidence="1" id="KW-0812">Transmembrane</keyword>
<accession>A0ABY8VSQ1</accession>
<reference evidence="2 3" key="1">
    <citation type="journal article" date="2023" name="Microbiol. Resour. Announc.">
        <title>Complete Genome Sequence of Mycobacterium wuenschmanii, a novel Nontuberculous Mycobacterium Isolated from a captive population of Amazon Milk Frogs.</title>
        <authorList>
            <person name="Hicks J."/>
            <person name="Zeineldin M."/>
            <person name="Ward H."/>
            <person name="Wuenschmann A."/>
            <person name="Camp P."/>
            <person name="Farrell D."/>
            <person name="Lehman K."/>
            <person name="Thacker T."/>
            <person name="Cuthbert E."/>
        </authorList>
    </citation>
    <scope>NUCLEOTIDE SEQUENCE [LARGE SCALE GENOMIC DNA]</scope>
    <source>
        <strain evidence="2 3">Wuenschmanii</strain>
    </source>
</reference>
<gene>
    <name evidence="2" type="ORF">PT015_17420</name>
</gene>
<evidence type="ECO:0000313" key="2">
    <source>
        <dbReference type="EMBL" id="WIM86659.1"/>
    </source>
</evidence>
<evidence type="ECO:0000256" key="1">
    <source>
        <dbReference type="SAM" id="Phobius"/>
    </source>
</evidence>
<protein>
    <recommendedName>
        <fullName evidence="4">Secreted protein</fullName>
    </recommendedName>
</protein>
<evidence type="ECO:0000313" key="3">
    <source>
        <dbReference type="Proteomes" id="UP001236585"/>
    </source>
</evidence>
<proteinExistence type="predicted"/>
<dbReference type="Proteomes" id="UP001236585">
    <property type="component" value="Chromosome"/>
</dbReference>
<name>A0ABY8VSQ1_9MYCO</name>
<keyword evidence="3" id="KW-1185">Reference proteome</keyword>